<dbReference type="GO" id="GO:0016020">
    <property type="term" value="C:membrane"/>
    <property type="evidence" value="ECO:0007669"/>
    <property type="project" value="InterPro"/>
</dbReference>
<keyword evidence="1" id="KW-0812">Transmembrane</keyword>
<feature type="transmembrane region" description="Helical" evidence="1">
    <location>
        <begin position="182"/>
        <end position="200"/>
    </location>
</feature>
<dbReference type="InterPro" id="IPR037185">
    <property type="entry name" value="EmrE-like"/>
</dbReference>
<evidence type="ECO:0000313" key="4">
    <source>
        <dbReference type="Proteomes" id="UP000193307"/>
    </source>
</evidence>
<protein>
    <submittedName>
        <fullName evidence="3">EamA-like transporter family protein</fullName>
    </submittedName>
</protein>
<sequence>MGHLSENTRGAILMMLAMAAFSINDAILKALVSHINLYQVIFLRGCLTLILIFTVLTRITGPVSFKMPPKDAILIGIRSLSEVGASIGIVTALSLMPFANVNAVLQSAPLLITLCAALAFKQPIGWRRLAAISIGFCGVLLIARPGPEGFSDGILWGFLGVICVTIRDLSVRAMSRAVPKTTVTFGATFMTTVVMGILMLGSEWQPLLVSDIIWLVINACVITAAFALAVIVMQTGEISFVAPYRYTALVWAILIGFFVFGEWPDLWTFVGAGIIVATGIYTLVRESRLRRRSLVS</sequence>
<feature type="domain" description="EamA" evidence="2">
    <location>
        <begin position="153"/>
        <end position="277"/>
    </location>
</feature>
<dbReference type="PANTHER" id="PTHR22911">
    <property type="entry name" value="ACYL-MALONYL CONDENSING ENZYME-RELATED"/>
    <property type="match status" value="1"/>
</dbReference>
<keyword evidence="1" id="KW-1133">Transmembrane helix</keyword>
<feature type="transmembrane region" description="Helical" evidence="1">
    <location>
        <begin position="153"/>
        <end position="170"/>
    </location>
</feature>
<feature type="domain" description="EamA" evidence="2">
    <location>
        <begin position="9"/>
        <end position="143"/>
    </location>
</feature>
<dbReference type="EMBL" id="FWFW01000003">
    <property type="protein sequence ID" value="SLN32626.1"/>
    <property type="molecule type" value="Genomic_DNA"/>
</dbReference>
<proteinExistence type="predicted"/>
<organism evidence="3 4">
    <name type="scientific">Pacificibacter marinus</name>
    <dbReference type="NCBI Taxonomy" id="658057"/>
    <lineage>
        <taxon>Bacteria</taxon>
        <taxon>Pseudomonadati</taxon>
        <taxon>Pseudomonadota</taxon>
        <taxon>Alphaproteobacteria</taxon>
        <taxon>Rhodobacterales</taxon>
        <taxon>Roseobacteraceae</taxon>
        <taxon>Pacificibacter</taxon>
    </lineage>
</organism>
<accession>A0A1Y5S578</accession>
<gene>
    <name evidence="3" type="ORF">PAM7971_01319</name>
</gene>
<dbReference type="OrthoDB" id="7165334at2"/>
<feature type="transmembrane region" description="Helical" evidence="1">
    <location>
        <begin position="37"/>
        <end position="60"/>
    </location>
</feature>
<name>A0A1Y5S578_9RHOB</name>
<feature type="transmembrane region" description="Helical" evidence="1">
    <location>
        <begin position="244"/>
        <end position="260"/>
    </location>
</feature>
<dbReference type="Pfam" id="PF00892">
    <property type="entry name" value="EamA"/>
    <property type="match status" value="2"/>
</dbReference>
<reference evidence="3 4" key="1">
    <citation type="submission" date="2017-03" db="EMBL/GenBank/DDBJ databases">
        <authorList>
            <person name="Afonso C.L."/>
            <person name="Miller P.J."/>
            <person name="Scott M.A."/>
            <person name="Spackman E."/>
            <person name="Goraichik I."/>
            <person name="Dimitrov K.M."/>
            <person name="Suarez D.L."/>
            <person name="Swayne D.E."/>
        </authorList>
    </citation>
    <scope>NUCLEOTIDE SEQUENCE [LARGE SCALE GENOMIC DNA]</scope>
    <source>
        <strain evidence="3 4">CECT 7971</strain>
    </source>
</reference>
<dbReference type="Proteomes" id="UP000193307">
    <property type="component" value="Unassembled WGS sequence"/>
</dbReference>
<dbReference type="AlphaFoldDB" id="A0A1Y5S578"/>
<keyword evidence="4" id="KW-1185">Reference proteome</keyword>
<feature type="transmembrane region" description="Helical" evidence="1">
    <location>
        <begin position="72"/>
        <end position="95"/>
    </location>
</feature>
<evidence type="ECO:0000256" key="1">
    <source>
        <dbReference type="SAM" id="Phobius"/>
    </source>
</evidence>
<feature type="transmembrane region" description="Helical" evidence="1">
    <location>
        <begin position="212"/>
        <end position="232"/>
    </location>
</feature>
<dbReference type="PANTHER" id="PTHR22911:SF135">
    <property type="entry name" value="BLR4310 PROTEIN"/>
    <property type="match status" value="1"/>
</dbReference>
<dbReference type="STRING" id="658057.SAMN04488032_1224"/>
<feature type="transmembrane region" description="Helical" evidence="1">
    <location>
        <begin position="12"/>
        <end position="31"/>
    </location>
</feature>
<dbReference type="SUPFAM" id="SSF103481">
    <property type="entry name" value="Multidrug resistance efflux transporter EmrE"/>
    <property type="match status" value="2"/>
</dbReference>
<evidence type="ECO:0000313" key="3">
    <source>
        <dbReference type="EMBL" id="SLN32626.1"/>
    </source>
</evidence>
<dbReference type="InterPro" id="IPR000620">
    <property type="entry name" value="EamA_dom"/>
</dbReference>
<keyword evidence="1" id="KW-0472">Membrane</keyword>
<dbReference type="RefSeq" id="WP_085848202.1">
    <property type="nucleotide sequence ID" value="NZ_FNZV01000022.1"/>
</dbReference>
<feature type="transmembrane region" description="Helical" evidence="1">
    <location>
        <begin position="129"/>
        <end position="147"/>
    </location>
</feature>
<evidence type="ECO:0000259" key="2">
    <source>
        <dbReference type="Pfam" id="PF00892"/>
    </source>
</evidence>
<feature type="transmembrane region" description="Helical" evidence="1">
    <location>
        <begin position="266"/>
        <end position="284"/>
    </location>
</feature>